<evidence type="ECO:0000313" key="2">
    <source>
        <dbReference type="EMBL" id="KYN42341.1"/>
    </source>
</evidence>
<protein>
    <submittedName>
        <fullName evidence="2">Uncharacterized protein</fullName>
    </submittedName>
</protein>
<reference evidence="2 3" key="1">
    <citation type="submission" date="2016-03" db="EMBL/GenBank/DDBJ databases">
        <title>Trachymyrmex septentrionalis WGS genome.</title>
        <authorList>
            <person name="Nygaard S."/>
            <person name="Hu H."/>
            <person name="Boomsma J."/>
            <person name="Zhang G."/>
        </authorList>
    </citation>
    <scope>NUCLEOTIDE SEQUENCE [LARGE SCALE GENOMIC DNA]</scope>
    <source>
        <strain evidence="2">Tsep2-gDNA-1</strain>
        <tissue evidence="2">Whole body</tissue>
    </source>
</reference>
<evidence type="ECO:0000256" key="1">
    <source>
        <dbReference type="SAM" id="SignalP"/>
    </source>
</evidence>
<name>A0A195FPL0_9HYME</name>
<dbReference type="EMBL" id="KQ981382">
    <property type="protein sequence ID" value="KYN42341.1"/>
    <property type="molecule type" value="Genomic_DNA"/>
</dbReference>
<sequence length="133" mass="15030">MVLRTGLFLFHFLHKVFPNTETFFFVYGNSVNLKAHKFKVTGNTFGVVLSSSSRDISKLCISYNFVEVVKLTPQKALSDRNSASFKAALRSTQSSDNGVQFSFTVFIGFTNCFSNLSITVFLFEKMSIFEKSF</sequence>
<accession>A0A195FPL0</accession>
<organism evidence="2 3">
    <name type="scientific">Trachymyrmex septentrionalis</name>
    <dbReference type="NCBI Taxonomy" id="34720"/>
    <lineage>
        <taxon>Eukaryota</taxon>
        <taxon>Metazoa</taxon>
        <taxon>Ecdysozoa</taxon>
        <taxon>Arthropoda</taxon>
        <taxon>Hexapoda</taxon>
        <taxon>Insecta</taxon>
        <taxon>Pterygota</taxon>
        <taxon>Neoptera</taxon>
        <taxon>Endopterygota</taxon>
        <taxon>Hymenoptera</taxon>
        <taxon>Apocrita</taxon>
        <taxon>Aculeata</taxon>
        <taxon>Formicoidea</taxon>
        <taxon>Formicidae</taxon>
        <taxon>Myrmicinae</taxon>
        <taxon>Trachymyrmex</taxon>
    </lineage>
</organism>
<evidence type="ECO:0000313" key="3">
    <source>
        <dbReference type="Proteomes" id="UP000078541"/>
    </source>
</evidence>
<feature type="signal peptide" evidence="1">
    <location>
        <begin position="1"/>
        <end position="18"/>
    </location>
</feature>
<feature type="chain" id="PRO_5008271538" evidence="1">
    <location>
        <begin position="19"/>
        <end position="133"/>
    </location>
</feature>
<keyword evidence="1" id="KW-0732">Signal</keyword>
<dbReference type="Proteomes" id="UP000078541">
    <property type="component" value="Unassembled WGS sequence"/>
</dbReference>
<gene>
    <name evidence="2" type="ORF">ALC56_03479</name>
</gene>
<keyword evidence="3" id="KW-1185">Reference proteome</keyword>
<proteinExistence type="predicted"/>
<dbReference type="AlphaFoldDB" id="A0A195FPL0"/>